<dbReference type="Gene3D" id="1.10.3790.10">
    <property type="entry name" value="NinB"/>
    <property type="match status" value="1"/>
</dbReference>
<accession>A0A6J5NGA2</accession>
<protein>
    <submittedName>
        <fullName evidence="1">Recombinase NinB</fullName>
    </submittedName>
</protein>
<gene>
    <name evidence="1" type="ORF">UFOVP671_33</name>
</gene>
<reference evidence="1" key="1">
    <citation type="submission" date="2020-04" db="EMBL/GenBank/DDBJ databases">
        <authorList>
            <person name="Chiriac C."/>
            <person name="Salcher M."/>
            <person name="Ghai R."/>
            <person name="Kavagutti S V."/>
        </authorList>
    </citation>
    <scope>NUCLEOTIDE SEQUENCE</scope>
</reference>
<dbReference type="InterPro" id="IPR008711">
    <property type="entry name" value="Recombinase_NinB"/>
</dbReference>
<evidence type="ECO:0000313" key="1">
    <source>
        <dbReference type="EMBL" id="CAB4155938.1"/>
    </source>
</evidence>
<organism evidence="1">
    <name type="scientific">uncultured Caudovirales phage</name>
    <dbReference type="NCBI Taxonomy" id="2100421"/>
    <lineage>
        <taxon>Viruses</taxon>
        <taxon>Duplodnaviria</taxon>
        <taxon>Heunggongvirae</taxon>
        <taxon>Uroviricota</taxon>
        <taxon>Caudoviricetes</taxon>
        <taxon>Peduoviridae</taxon>
        <taxon>Maltschvirus</taxon>
        <taxon>Maltschvirus maltsch</taxon>
    </lineage>
</organism>
<dbReference type="EMBL" id="LR796645">
    <property type="protein sequence ID" value="CAB4155938.1"/>
    <property type="molecule type" value="Genomic_DNA"/>
</dbReference>
<sequence length="129" mass="14418">MKLYVIRSEEIRRKAVNAVLEAEVGECIKISKPTRTLEQNAKFHAICDQISKLKIQWAGQPRSAQAWKELLVSGHNAATGFGRDIEYIEGLEGEFVVLRESTAAMTVPRIGSLIEYAEAFLNMNKPIGK</sequence>
<dbReference type="InterPro" id="IPR036619">
    <property type="entry name" value="NinB_sf"/>
</dbReference>
<proteinExistence type="predicted"/>
<dbReference type="SUPFAM" id="SSF103370">
    <property type="entry name" value="NinB"/>
    <property type="match status" value="1"/>
</dbReference>
<name>A0A6J5NGA2_9CAUD</name>
<dbReference type="Pfam" id="PF05772">
    <property type="entry name" value="NinB"/>
    <property type="match status" value="1"/>
</dbReference>